<feature type="domain" description="Response regulatory" evidence="8">
    <location>
        <begin position="2"/>
        <end position="116"/>
    </location>
</feature>
<keyword evidence="4 7" id="KW-0238">DNA-binding</keyword>
<dbReference type="PROSITE" id="PS50110">
    <property type="entry name" value="RESPONSE_REGULATORY"/>
    <property type="match status" value="1"/>
</dbReference>
<dbReference type="EMBL" id="AQRA01000001">
    <property type="protein sequence ID" value="EZH75852.1"/>
    <property type="molecule type" value="Genomic_DNA"/>
</dbReference>
<dbReference type="InterPro" id="IPR036388">
    <property type="entry name" value="WH-like_DNA-bd_sf"/>
</dbReference>
<dbReference type="InterPro" id="IPR039420">
    <property type="entry name" value="WalR-like"/>
</dbReference>
<dbReference type="Gene3D" id="3.40.50.2300">
    <property type="match status" value="1"/>
</dbReference>
<evidence type="ECO:0000256" key="5">
    <source>
        <dbReference type="ARBA" id="ARBA00023163"/>
    </source>
</evidence>
<dbReference type="Gene3D" id="1.10.10.10">
    <property type="entry name" value="Winged helix-like DNA-binding domain superfamily/Winged helix DNA-binding domain"/>
    <property type="match status" value="1"/>
</dbReference>
<gene>
    <name evidence="10" type="ORF">ATO12_03420</name>
</gene>
<dbReference type="InterPro" id="IPR001867">
    <property type="entry name" value="OmpR/PhoB-type_DNA-bd"/>
</dbReference>
<dbReference type="GO" id="GO:0000976">
    <property type="term" value="F:transcription cis-regulatory region binding"/>
    <property type="evidence" value="ECO:0007669"/>
    <property type="project" value="TreeGrafter"/>
</dbReference>
<keyword evidence="1 6" id="KW-0597">Phosphoprotein</keyword>
<dbReference type="eggNOG" id="COG0745">
    <property type="taxonomic scope" value="Bacteria"/>
</dbReference>
<name>A0A023C0K0_9FLAO</name>
<dbReference type="GO" id="GO:0032993">
    <property type="term" value="C:protein-DNA complex"/>
    <property type="evidence" value="ECO:0007669"/>
    <property type="project" value="TreeGrafter"/>
</dbReference>
<evidence type="ECO:0000256" key="2">
    <source>
        <dbReference type="ARBA" id="ARBA00023012"/>
    </source>
</evidence>
<dbReference type="CDD" id="cd00383">
    <property type="entry name" value="trans_reg_C"/>
    <property type="match status" value="1"/>
</dbReference>
<evidence type="ECO:0000313" key="11">
    <source>
        <dbReference type="Proteomes" id="UP000023541"/>
    </source>
</evidence>
<evidence type="ECO:0000259" key="9">
    <source>
        <dbReference type="PROSITE" id="PS51755"/>
    </source>
</evidence>
<dbReference type="GO" id="GO:0006355">
    <property type="term" value="P:regulation of DNA-templated transcription"/>
    <property type="evidence" value="ECO:0007669"/>
    <property type="project" value="InterPro"/>
</dbReference>
<keyword evidence="5" id="KW-0804">Transcription</keyword>
<organism evidence="10 11">
    <name type="scientific">Aquimarina atlantica</name>
    <dbReference type="NCBI Taxonomy" id="1317122"/>
    <lineage>
        <taxon>Bacteria</taxon>
        <taxon>Pseudomonadati</taxon>
        <taxon>Bacteroidota</taxon>
        <taxon>Flavobacteriia</taxon>
        <taxon>Flavobacteriales</taxon>
        <taxon>Flavobacteriaceae</taxon>
        <taxon>Aquimarina</taxon>
    </lineage>
</organism>
<dbReference type="RefSeq" id="WP_034238621.1">
    <property type="nucleotide sequence ID" value="NZ_AQRA01000001.1"/>
</dbReference>
<dbReference type="PANTHER" id="PTHR48111:SF22">
    <property type="entry name" value="REGULATOR OF RPOS"/>
    <property type="match status" value="1"/>
</dbReference>
<dbReference type="CDD" id="cd17624">
    <property type="entry name" value="REC_OmpR_PmrA-like"/>
    <property type="match status" value="1"/>
</dbReference>
<keyword evidence="2" id="KW-0902">Two-component regulatory system</keyword>
<dbReference type="Pfam" id="PF00486">
    <property type="entry name" value="Trans_reg_C"/>
    <property type="match status" value="1"/>
</dbReference>
<keyword evidence="3" id="KW-0805">Transcription regulation</keyword>
<dbReference type="Gene3D" id="6.10.250.690">
    <property type="match status" value="1"/>
</dbReference>
<proteinExistence type="predicted"/>
<dbReference type="SUPFAM" id="SSF52172">
    <property type="entry name" value="CheY-like"/>
    <property type="match status" value="1"/>
</dbReference>
<evidence type="ECO:0000256" key="6">
    <source>
        <dbReference type="PROSITE-ProRule" id="PRU00169"/>
    </source>
</evidence>
<dbReference type="InterPro" id="IPR011006">
    <property type="entry name" value="CheY-like_superfamily"/>
</dbReference>
<reference evidence="10 11" key="1">
    <citation type="submission" date="2014-04" db="EMBL/GenBank/DDBJ databases">
        <title>Aquimarina sp. 22II-S11-z7 Genome Sequencing.</title>
        <authorList>
            <person name="Lai Q."/>
        </authorList>
    </citation>
    <scope>NUCLEOTIDE SEQUENCE [LARGE SCALE GENOMIC DNA]</scope>
    <source>
        <strain evidence="10 11">22II-S11-z7</strain>
    </source>
</reference>
<evidence type="ECO:0000256" key="4">
    <source>
        <dbReference type="ARBA" id="ARBA00023125"/>
    </source>
</evidence>
<dbReference type="SMART" id="SM00862">
    <property type="entry name" value="Trans_reg_C"/>
    <property type="match status" value="1"/>
</dbReference>
<feature type="modified residue" description="4-aspartylphosphate" evidence="6">
    <location>
        <position position="51"/>
    </location>
</feature>
<feature type="DNA-binding region" description="OmpR/PhoB-type" evidence="7">
    <location>
        <begin position="124"/>
        <end position="224"/>
    </location>
</feature>
<evidence type="ECO:0000256" key="7">
    <source>
        <dbReference type="PROSITE-ProRule" id="PRU01091"/>
    </source>
</evidence>
<dbReference type="AlphaFoldDB" id="A0A023C0K0"/>
<dbReference type="PANTHER" id="PTHR48111">
    <property type="entry name" value="REGULATOR OF RPOS"/>
    <property type="match status" value="1"/>
</dbReference>
<dbReference type="GO" id="GO:0005829">
    <property type="term" value="C:cytosol"/>
    <property type="evidence" value="ECO:0007669"/>
    <property type="project" value="TreeGrafter"/>
</dbReference>
<dbReference type="InterPro" id="IPR001789">
    <property type="entry name" value="Sig_transdc_resp-reg_receiver"/>
</dbReference>
<evidence type="ECO:0000256" key="3">
    <source>
        <dbReference type="ARBA" id="ARBA00023015"/>
    </source>
</evidence>
<dbReference type="STRING" id="1317122.ATO12_03420"/>
<protein>
    <submittedName>
        <fullName evidence="10">Transcriptional regulator</fullName>
    </submittedName>
</protein>
<dbReference type="OrthoDB" id="9790442at2"/>
<dbReference type="GO" id="GO:0000156">
    <property type="term" value="F:phosphorelay response regulator activity"/>
    <property type="evidence" value="ECO:0007669"/>
    <property type="project" value="TreeGrafter"/>
</dbReference>
<evidence type="ECO:0000259" key="8">
    <source>
        <dbReference type="PROSITE" id="PS50110"/>
    </source>
</evidence>
<accession>A0A023C0K0</accession>
<dbReference type="Pfam" id="PF00072">
    <property type="entry name" value="Response_reg"/>
    <property type="match status" value="1"/>
</dbReference>
<keyword evidence="11" id="KW-1185">Reference proteome</keyword>
<dbReference type="Proteomes" id="UP000023541">
    <property type="component" value="Unassembled WGS sequence"/>
</dbReference>
<dbReference type="PROSITE" id="PS51755">
    <property type="entry name" value="OMPR_PHOB"/>
    <property type="match status" value="1"/>
</dbReference>
<evidence type="ECO:0000256" key="1">
    <source>
        <dbReference type="ARBA" id="ARBA00022553"/>
    </source>
</evidence>
<evidence type="ECO:0000313" key="10">
    <source>
        <dbReference type="EMBL" id="EZH75852.1"/>
    </source>
</evidence>
<dbReference type="SMART" id="SM00448">
    <property type="entry name" value="REC"/>
    <property type="match status" value="1"/>
</dbReference>
<comment type="caution">
    <text evidence="10">The sequence shown here is derived from an EMBL/GenBank/DDBJ whole genome shotgun (WGS) entry which is preliminary data.</text>
</comment>
<feature type="domain" description="OmpR/PhoB-type" evidence="9">
    <location>
        <begin position="124"/>
        <end position="224"/>
    </location>
</feature>
<sequence>MKILIIEDEHMLAESMVQYLEREGYQCEWTDNLAEAKEKSWDYEYDCLVVDINLPDGSGLDVIKQIKGMRSKSGIIIVSARNAIDDRIYGLDIGADDYLTKPFDLAELNARIKAIIRRRNFDAQNTITFNEIEVFPYEMSVKVHNKILKLTKKEYDLMLYFISNPNRVIPKGSIAEHLWGDEMGIADSYDFIYSHLKNLRKKILEHGGKDYIQTVYSVGYKFSDQ</sequence>